<feature type="region of interest" description="Disordered" evidence="1">
    <location>
        <begin position="570"/>
        <end position="602"/>
    </location>
</feature>
<evidence type="ECO:0000256" key="2">
    <source>
        <dbReference type="SAM" id="Phobius"/>
    </source>
</evidence>
<proteinExistence type="predicted"/>
<feature type="transmembrane region" description="Helical" evidence="2">
    <location>
        <begin position="40"/>
        <end position="63"/>
    </location>
</feature>
<feature type="compositionally biased region" description="Polar residues" evidence="1">
    <location>
        <begin position="179"/>
        <end position="198"/>
    </location>
</feature>
<reference evidence="3 4" key="1">
    <citation type="journal article" date="2011" name="Proc. Natl. Acad. Sci. U.S.A.">
        <title>Evolutionary erosion of yeast sex chromosomes by mating-type switching accidents.</title>
        <authorList>
            <person name="Gordon J.L."/>
            <person name="Armisen D."/>
            <person name="Proux-Wera E."/>
            <person name="Oheigeartaigh S.S."/>
            <person name="Byrne K.P."/>
            <person name="Wolfe K.H."/>
        </authorList>
    </citation>
    <scope>NUCLEOTIDE SEQUENCE [LARGE SCALE GENOMIC DNA]</scope>
    <source>
        <strain evidence="4">ATCC 10662 / CBS 1146 / NBRC 0425 / NCYC 2629 / NRRL Y-866</strain>
    </source>
</reference>
<organism evidence="3 4">
    <name type="scientific">Torulaspora delbrueckii</name>
    <name type="common">Yeast</name>
    <name type="synonym">Candida colliculosa</name>
    <dbReference type="NCBI Taxonomy" id="4950"/>
    <lineage>
        <taxon>Eukaryota</taxon>
        <taxon>Fungi</taxon>
        <taxon>Dikarya</taxon>
        <taxon>Ascomycota</taxon>
        <taxon>Saccharomycotina</taxon>
        <taxon>Saccharomycetes</taxon>
        <taxon>Saccharomycetales</taxon>
        <taxon>Saccharomycetaceae</taxon>
        <taxon>Torulaspora</taxon>
    </lineage>
</organism>
<feature type="region of interest" description="Disordered" evidence="1">
    <location>
        <begin position="179"/>
        <end position="251"/>
    </location>
</feature>
<dbReference type="HOGENOM" id="CLU_026020_0_0_1"/>
<evidence type="ECO:0000313" key="3">
    <source>
        <dbReference type="EMBL" id="CCE93499.1"/>
    </source>
</evidence>
<evidence type="ECO:0000256" key="1">
    <source>
        <dbReference type="SAM" id="MobiDB-lite"/>
    </source>
</evidence>
<dbReference type="GO" id="GO:1902413">
    <property type="term" value="P:negative regulation of mitotic cytokinesis"/>
    <property type="evidence" value="ECO:0007669"/>
    <property type="project" value="EnsemblFungi"/>
</dbReference>
<feature type="compositionally biased region" description="Low complexity" evidence="1">
    <location>
        <begin position="16"/>
        <end position="26"/>
    </location>
</feature>
<feature type="compositionally biased region" description="Low complexity" evidence="1">
    <location>
        <begin position="200"/>
        <end position="210"/>
    </location>
</feature>
<dbReference type="Proteomes" id="UP000005627">
    <property type="component" value="Chromosome 7"/>
</dbReference>
<dbReference type="OrthoDB" id="4035953at2759"/>
<keyword evidence="4" id="KW-1185">Reference proteome</keyword>
<dbReference type="GeneID" id="11504557"/>
<name>G8ZYM4_TORDE</name>
<keyword evidence="2" id="KW-1133">Transmembrane helix</keyword>
<accession>G8ZYM4</accession>
<dbReference type="GO" id="GO:0000131">
    <property type="term" value="C:incipient cellular bud site"/>
    <property type="evidence" value="ECO:0007669"/>
    <property type="project" value="EnsemblFungi"/>
</dbReference>
<dbReference type="GO" id="GO:0016020">
    <property type="term" value="C:membrane"/>
    <property type="evidence" value="ECO:0007669"/>
    <property type="project" value="EnsemblFungi"/>
</dbReference>
<dbReference type="Pfam" id="PF08693">
    <property type="entry name" value="SKG6"/>
    <property type="match status" value="2"/>
</dbReference>
<feature type="region of interest" description="Disordered" evidence="1">
    <location>
        <begin position="306"/>
        <end position="333"/>
    </location>
</feature>
<dbReference type="KEGG" id="tdl:TDEL_0G01320"/>
<dbReference type="GO" id="GO:0005934">
    <property type="term" value="C:cellular bud tip"/>
    <property type="evidence" value="ECO:0007669"/>
    <property type="project" value="EnsemblFungi"/>
</dbReference>
<protein>
    <submittedName>
        <fullName evidence="3">Uncharacterized protein</fullName>
    </submittedName>
</protein>
<dbReference type="eggNOG" id="ENOG502REX9">
    <property type="taxonomic scope" value="Eukaryota"/>
</dbReference>
<feature type="compositionally biased region" description="Basic and acidic residues" evidence="1">
    <location>
        <begin position="232"/>
        <end position="245"/>
    </location>
</feature>
<gene>
    <name evidence="3" type="primary">TDEL0G01320</name>
    <name evidence="3" type="ORF">TDEL_0G01320</name>
</gene>
<feature type="region of interest" description="Disordered" evidence="1">
    <location>
        <begin position="1"/>
        <end position="33"/>
    </location>
</feature>
<sequence length="602" mass="67332">MEPTTLMEPTTVMKRSSTSSGCSGSDKSCKKHSDSNAVTVGVAVAIPVGCVLILFAVILWIVYRRNKRESQDDNDPDFQGDTEYLPTNEGREYQLRSVTQEKDDESYLPPNNGRFSRRRDTDPFVLPEDNGSSLRDFARQLKNEEYGPYRLASNTNSRVASQVSLPFEKNEVRISHNVGSTLSPYTSTDFNYTQSDKTPPSESCSSSNPPLEQSPVKSTAGEVTRQYVQDHSGFDVEHSRADTTADRSNSVDMGNVLNQLDSSIRAELQQQSDDDHVIGISPAEEENIQRMKSIYKVYLDRDGTVKQHHIDEPEDKKEEEEDETVEGPSDLHLNAPAESHRVASSIYSAAIPLQSYPEQQYYPVQEQNSQYYPVQDQNSQHFPVQDQNSQHYPVQDQNSQQYMPQRQFPMQYAPHAMPFPQQQQYAHPQTLESIGELPSPAYLPSSSSSHSLTSFRGKYKQAQFQPGVINGTAVNPMDHPEMFYTGNNGSYHSLQNSGQPAAPHQLRQSIVMTDPSQLTGGFKYRPAGSIRSASAANTRSNTMTSHMDPIYQQQQAYNSRVSGLLNEEDVMQPPGVGQILPHSGGSDELRRQIGTSHNYNVS</sequence>
<dbReference type="GO" id="GO:0005935">
    <property type="term" value="C:cellular bud neck"/>
    <property type="evidence" value="ECO:0007669"/>
    <property type="project" value="EnsemblFungi"/>
</dbReference>
<dbReference type="FunCoup" id="G8ZYM4">
    <property type="interactions" value="52"/>
</dbReference>
<evidence type="ECO:0000313" key="4">
    <source>
        <dbReference type="Proteomes" id="UP000005627"/>
    </source>
</evidence>
<dbReference type="InterPro" id="IPR014805">
    <property type="entry name" value="SKG6/TOS2-like"/>
</dbReference>
<feature type="region of interest" description="Disordered" evidence="1">
    <location>
        <begin position="69"/>
        <end position="133"/>
    </location>
</feature>
<dbReference type="AlphaFoldDB" id="G8ZYM4"/>
<dbReference type="EMBL" id="HE616748">
    <property type="protein sequence ID" value="CCE93499.1"/>
    <property type="molecule type" value="Genomic_DNA"/>
</dbReference>
<feature type="compositionally biased region" description="Polar residues" evidence="1">
    <location>
        <begin position="593"/>
        <end position="602"/>
    </location>
</feature>
<keyword evidence="2" id="KW-0472">Membrane</keyword>
<dbReference type="GO" id="GO:0071944">
    <property type="term" value="C:cell periphery"/>
    <property type="evidence" value="ECO:0007669"/>
    <property type="project" value="EnsemblFungi"/>
</dbReference>
<feature type="compositionally biased region" description="Basic and acidic residues" evidence="1">
    <location>
        <begin position="306"/>
        <end position="316"/>
    </location>
</feature>
<dbReference type="InParanoid" id="G8ZYM4"/>
<dbReference type="RefSeq" id="XP_003682710.1">
    <property type="nucleotide sequence ID" value="XM_003682662.1"/>
</dbReference>
<keyword evidence="2" id="KW-0812">Transmembrane</keyword>